<dbReference type="GO" id="GO:0016491">
    <property type="term" value="F:oxidoreductase activity"/>
    <property type="evidence" value="ECO:0007669"/>
    <property type="project" value="UniProtKB-KW"/>
</dbReference>
<gene>
    <name evidence="3" type="ORF">DGQ38_06335</name>
</gene>
<proteinExistence type="predicted"/>
<dbReference type="InterPro" id="IPR023210">
    <property type="entry name" value="NADP_OxRdtase_dom"/>
</dbReference>
<dbReference type="Gene3D" id="3.20.20.100">
    <property type="entry name" value="NADP-dependent oxidoreductase domain"/>
    <property type="match status" value="1"/>
</dbReference>
<dbReference type="PANTHER" id="PTHR43364">
    <property type="entry name" value="NADH-SPECIFIC METHYLGLYOXAL REDUCTASE-RELATED"/>
    <property type="match status" value="1"/>
</dbReference>
<comment type="caution">
    <text evidence="3">The sequence shown here is derived from an EMBL/GenBank/DDBJ whole genome shotgun (WGS) entry which is preliminary data.</text>
</comment>
<organism evidence="3 4">
    <name type="scientific">Zunongwangia profunda</name>
    <dbReference type="NCBI Taxonomy" id="398743"/>
    <lineage>
        <taxon>Bacteria</taxon>
        <taxon>Pseudomonadati</taxon>
        <taxon>Bacteroidota</taxon>
        <taxon>Flavobacteriia</taxon>
        <taxon>Flavobacteriales</taxon>
        <taxon>Flavobacteriaceae</taxon>
        <taxon>Zunongwangia</taxon>
    </lineage>
</organism>
<dbReference type="GO" id="GO:0005829">
    <property type="term" value="C:cytosol"/>
    <property type="evidence" value="ECO:0007669"/>
    <property type="project" value="UniProtKB-ARBA"/>
</dbReference>
<evidence type="ECO:0000313" key="3">
    <source>
        <dbReference type="EMBL" id="HCV80652.1"/>
    </source>
</evidence>
<dbReference type="InterPro" id="IPR050523">
    <property type="entry name" value="AKR_Detox_Biosynth"/>
</dbReference>
<sequence>MDVKNLGNTDLQTPPIIFGGNVFGWTLDEKESFKILDELLEKGYTCIDTADVYSRWADGNEGGESEKIIGKWMKERQVRDKITLATKVGSDMGQGQKNISKNYILKAAQESLKRLQTDYIDLYYTHWDDDRTPVEETLSAYQELIKNGAVKYIGASNLSPARLRDSLNASNDKSLPKYQVFQQEYNLMNRDKVEGDILKLCQTNNVSITTYFSLASGFLTGKYRTKDDLEGQNRKDFVKDYLDDHGKNILKSLDEVAEEHGISNAGVALAWIINRPGIAAAIASATKSSHLKAFDEATAVQLSKADMEKLNEASSKKKQQDN</sequence>
<dbReference type="EMBL" id="DPMF01000144">
    <property type="protein sequence ID" value="HCV80652.1"/>
    <property type="molecule type" value="Genomic_DNA"/>
</dbReference>
<feature type="domain" description="NADP-dependent oxidoreductase" evidence="2">
    <location>
        <begin position="15"/>
        <end position="313"/>
    </location>
</feature>
<name>A0A3D5IZI9_9FLAO</name>
<dbReference type="AlphaFoldDB" id="A0A3D5IZI9"/>
<dbReference type="CDD" id="cd19081">
    <property type="entry name" value="AKR_AKR9C1"/>
    <property type="match status" value="1"/>
</dbReference>
<dbReference type="FunFam" id="3.20.20.100:FF:000004">
    <property type="entry name" value="Oxidoreductase, aldo/keto reductase"/>
    <property type="match status" value="1"/>
</dbReference>
<dbReference type="RefSeq" id="WP_272957636.1">
    <property type="nucleotide sequence ID" value="NZ_CAJXAW010000033.1"/>
</dbReference>
<accession>A0A3D5IZI9</accession>
<reference evidence="3 4" key="1">
    <citation type="journal article" date="2018" name="Nat. Biotechnol.">
        <title>A standardized bacterial taxonomy based on genome phylogeny substantially revises the tree of life.</title>
        <authorList>
            <person name="Parks D.H."/>
            <person name="Chuvochina M."/>
            <person name="Waite D.W."/>
            <person name="Rinke C."/>
            <person name="Skarshewski A."/>
            <person name="Chaumeil P.A."/>
            <person name="Hugenholtz P."/>
        </authorList>
    </citation>
    <scope>NUCLEOTIDE SEQUENCE [LARGE SCALE GENOMIC DNA]</scope>
    <source>
        <strain evidence="3">UBA9359</strain>
    </source>
</reference>
<dbReference type="PANTHER" id="PTHR43364:SF6">
    <property type="entry name" value="OXIDOREDUCTASE-RELATED"/>
    <property type="match status" value="1"/>
</dbReference>
<keyword evidence="1" id="KW-0560">Oxidoreductase</keyword>
<evidence type="ECO:0000256" key="1">
    <source>
        <dbReference type="ARBA" id="ARBA00023002"/>
    </source>
</evidence>
<dbReference type="Pfam" id="PF00248">
    <property type="entry name" value="Aldo_ket_red"/>
    <property type="match status" value="1"/>
</dbReference>
<dbReference type="SUPFAM" id="SSF51430">
    <property type="entry name" value="NAD(P)-linked oxidoreductase"/>
    <property type="match status" value="1"/>
</dbReference>
<dbReference type="InterPro" id="IPR036812">
    <property type="entry name" value="NAD(P)_OxRdtase_dom_sf"/>
</dbReference>
<dbReference type="Proteomes" id="UP000264330">
    <property type="component" value="Unassembled WGS sequence"/>
</dbReference>
<protein>
    <submittedName>
        <fullName evidence="3">Alcohol dehydrogenase</fullName>
    </submittedName>
</protein>
<evidence type="ECO:0000259" key="2">
    <source>
        <dbReference type="Pfam" id="PF00248"/>
    </source>
</evidence>
<evidence type="ECO:0000313" key="4">
    <source>
        <dbReference type="Proteomes" id="UP000264330"/>
    </source>
</evidence>